<dbReference type="AlphaFoldDB" id="A0A8J7Q144"/>
<comment type="caution">
    <text evidence="1">The sequence shown here is derived from an EMBL/GenBank/DDBJ whole genome shotgun (WGS) entry which is preliminary data.</text>
</comment>
<proteinExistence type="predicted"/>
<reference evidence="1" key="1">
    <citation type="submission" date="2021-03" db="EMBL/GenBank/DDBJ databases">
        <authorList>
            <person name="Wang G."/>
        </authorList>
    </citation>
    <scope>NUCLEOTIDE SEQUENCE</scope>
    <source>
        <strain evidence="1">KCTC 12899</strain>
    </source>
</reference>
<keyword evidence="2" id="KW-1185">Reference proteome</keyword>
<name>A0A8J7Q144_9BACT</name>
<protein>
    <submittedName>
        <fullName evidence="1">Uncharacterized protein</fullName>
    </submittedName>
</protein>
<dbReference type="EMBL" id="JAFREP010000006">
    <property type="protein sequence ID" value="MBO1318487.1"/>
    <property type="molecule type" value="Genomic_DNA"/>
</dbReference>
<evidence type="ECO:0000313" key="2">
    <source>
        <dbReference type="Proteomes" id="UP000664417"/>
    </source>
</evidence>
<sequence length="97" mass="10872">MFQFIKRIRFGYLRGQDFPKIATRHGAVVNDQHAVVGFAAEQGVEHNAAAFVVAVGETVINDDGVQQKGRPFEDEDFLVQEPQHKTVVHQLPTLVLF</sequence>
<dbReference type="Proteomes" id="UP000664417">
    <property type="component" value="Unassembled WGS sequence"/>
</dbReference>
<dbReference type="RefSeq" id="WP_207858281.1">
    <property type="nucleotide sequence ID" value="NZ_JAFREP010000006.1"/>
</dbReference>
<accession>A0A8J7Q144</accession>
<gene>
    <name evidence="1" type="ORF">J3U88_08465</name>
</gene>
<evidence type="ECO:0000313" key="1">
    <source>
        <dbReference type="EMBL" id="MBO1318487.1"/>
    </source>
</evidence>
<organism evidence="1 2">
    <name type="scientific">Acanthopleuribacter pedis</name>
    <dbReference type="NCBI Taxonomy" id="442870"/>
    <lineage>
        <taxon>Bacteria</taxon>
        <taxon>Pseudomonadati</taxon>
        <taxon>Acidobacteriota</taxon>
        <taxon>Holophagae</taxon>
        <taxon>Acanthopleuribacterales</taxon>
        <taxon>Acanthopleuribacteraceae</taxon>
        <taxon>Acanthopleuribacter</taxon>
    </lineage>
</organism>